<evidence type="ECO:0000313" key="2">
    <source>
        <dbReference type="EMBL" id="WWC90276.1"/>
    </source>
</evidence>
<name>A0AAX4JYI3_9TREE</name>
<dbReference type="AlphaFoldDB" id="A0AAX4JYI3"/>
<evidence type="ECO:0000313" key="3">
    <source>
        <dbReference type="Proteomes" id="UP001355207"/>
    </source>
</evidence>
<reference evidence="2 3" key="1">
    <citation type="submission" date="2024-01" db="EMBL/GenBank/DDBJ databases">
        <title>Comparative genomics of Cryptococcus and Kwoniella reveals pathogenesis evolution and contrasting modes of karyotype evolution via chromosome fusion or intercentromeric recombination.</title>
        <authorList>
            <person name="Coelho M.A."/>
            <person name="David-Palma M."/>
            <person name="Shea T."/>
            <person name="Bowers K."/>
            <person name="McGinley-Smith S."/>
            <person name="Mohammad A.W."/>
            <person name="Gnirke A."/>
            <person name="Yurkov A.M."/>
            <person name="Nowrousian M."/>
            <person name="Sun S."/>
            <person name="Cuomo C.A."/>
            <person name="Heitman J."/>
        </authorList>
    </citation>
    <scope>NUCLEOTIDE SEQUENCE [LARGE SCALE GENOMIC DNA]</scope>
    <source>
        <strain evidence="2 3">CBS 6074</strain>
    </source>
</reference>
<protein>
    <recommendedName>
        <fullName evidence="4">BZIP domain-containing protein</fullName>
    </recommendedName>
</protein>
<organism evidence="2 3">
    <name type="scientific">Kwoniella dendrophila CBS 6074</name>
    <dbReference type="NCBI Taxonomy" id="1295534"/>
    <lineage>
        <taxon>Eukaryota</taxon>
        <taxon>Fungi</taxon>
        <taxon>Dikarya</taxon>
        <taxon>Basidiomycota</taxon>
        <taxon>Agaricomycotina</taxon>
        <taxon>Tremellomycetes</taxon>
        <taxon>Tremellales</taxon>
        <taxon>Cryptococcaceae</taxon>
        <taxon>Kwoniella</taxon>
    </lineage>
</organism>
<feature type="compositionally biased region" description="Basic residues" evidence="1">
    <location>
        <begin position="80"/>
        <end position="95"/>
    </location>
</feature>
<proteinExistence type="predicted"/>
<gene>
    <name evidence="2" type="ORF">L201_005209</name>
</gene>
<evidence type="ECO:0000256" key="1">
    <source>
        <dbReference type="SAM" id="MobiDB-lite"/>
    </source>
</evidence>
<dbReference type="RefSeq" id="XP_066077039.1">
    <property type="nucleotide sequence ID" value="XM_066220942.1"/>
</dbReference>
<accession>A0AAX4JYI3</accession>
<evidence type="ECO:0008006" key="4">
    <source>
        <dbReference type="Google" id="ProtNLM"/>
    </source>
</evidence>
<dbReference type="Proteomes" id="UP001355207">
    <property type="component" value="Chromosome 6"/>
</dbReference>
<sequence length="150" mass="16229">MTSLISAREQSYQNSEIIRNDIKALKSIISIQKSNSTSNANFDSSSGELLASSSLSSSSLLMFSKDTTDSQGSELLDRMRKNRNDRKAKWLAKRRSSLDRSSKRSSLKGKQSSDCAIANGQIGQCSTPSDSTTSIGSKYDTSLISSIGSK</sequence>
<dbReference type="EMBL" id="CP144103">
    <property type="protein sequence ID" value="WWC90276.1"/>
    <property type="molecule type" value="Genomic_DNA"/>
</dbReference>
<feature type="region of interest" description="Disordered" evidence="1">
    <location>
        <begin position="66"/>
        <end position="115"/>
    </location>
</feature>
<keyword evidence="3" id="KW-1185">Reference proteome</keyword>
<dbReference type="GeneID" id="91095879"/>